<organism evidence="5 6">
    <name type="scientific">Luedemannella flava</name>
    <dbReference type="NCBI Taxonomy" id="349316"/>
    <lineage>
        <taxon>Bacteria</taxon>
        <taxon>Bacillati</taxon>
        <taxon>Actinomycetota</taxon>
        <taxon>Actinomycetes</taxon>
        <taxon>Micromonosporales</taxon>
        <taxon>Micromonosporaceae</taxon>
        <taxon>Luedemannella</taxon>
    </lineage>
</organism>
<accession>A0ABP4XRL9</accession>
<feature type="transmembrane region" description="Helical" evidence="3">
    <location>
        <begin position="56"/>
        <end position="81"/>
    </location>
</feature>
<evidence type="ECO:0000256" key="2">
    <source>
        <dbReference type="SAM" id="MobiDB-lite"/>
    </source>
</evidence>
<feature type="domain" description="Cell envelope-related transcriptional attenuator" evidence="4">
    <location>
        <begin position="127"/>
        <end position="313"/>
    </location>
</feature>
<keyword evidence="3" id="KW-0812">Transmembrane</keyword>
<feature type="compositionally biased region" description="Basic residues" evidence="2">
    <location>
        <begin position="35"/>
        <end position="44"/>
    </location>
</feature>
<dbReference type="NCBIfam" id="TIGR00350">
    <property type="entry name" value="lytR_cpsA_psr"/>
    <property type="match status" value="1"/>
</dbReference>
<keyword evidence="3" id="KW-0472">Membrane</keyword>
<evidence type="ECO:0000259" key="4">
    <source>
        <dbReference type="Pfam" id="PF03816"/>
    </source>
</evidence>
<sequence length="413" mass="45648">MQSYAPSRPTSTVYGSPVHADDDLTPSSDDEPGKGKGRKKKRRRFLPTDPGWAKTLLIVGAVLMIVSGISGGIVVTGRLALAYATKDIKQEDLIPEELKAAGKNIDGELNILLLGLDERKNSDAAIRTDSIIIIHVPKAHDNVYLISLPRDTKVDIPAMPDFNYPGRSNAKLTEVYQVGNQKNGKPDDSEAGRKRGVTATARVISKLVPGGIRFNAVAIINYNGFKKLVEALGGVKMCIDQVVKSEHYDAKGKYHTSTSREGVSQYTYKPGCRNMKAWEALDYARQREGLPNGDYDRQRHQQQLLRAIFSKLLSKGTLTDVSQFSALQKAAGDLLTLDLGKVKIEDWLFSFKHLNESNIVMIKTNGGTYASQTINGLSYQILNEDSVDLLRAVKEDTVYEFLTKHPNWIAKTK</sequence>
<dbReference type="PANTHER" id="PTHR33392:SF6">
    <property type="entry name" value="POLYISOPRENYL-TEICHOIC ACID--PEPTIDOGLYCAN TEICHOIC ACID TRANSFERASE TAGU"/>
    <property type="match status" value="1"/>
</dbReference>
<gene>
    <name evidence="5" type="ORF">GCM10009682_05430</name>
</gene>
<feature type="region of interest" description="Disordered" evidence="2">
    <location>
        <begin position="1"/>
        <end position="44"/>
    </location>
</feature>
<keyword evidence="6" id="KW-1185">Reference proteome</keyword>
<reference evidence="6" key="1">
    <citation type="journal article" date="2019" name="Int. J. Syst. Evol. Microbiol.">
        <title>The Global Catalogue of Microorganisms (GCM) 10K type strain sequencing project: providing services to taxonomists for standard genome sequencing and annotation.</title>
        <authorList>
            <consortium name="The Broad Institute Genomics Platform"/>
            <consortium name="The Broad Institute Genome Sequencing Center for Infectious Disease"/>
            <person name="Wu L."/>
            <person name="Ma J."/>
        </authorList>
    </citation>
    <scope>NUCLEOTIDE SEQUENCE [LARGE SCALE GENOMIC DNA]</scope>
    <source>
        <strain evidence="6">JCM 13250</strain>
    </source>
</reference>
<dbReference type="InterPro" id="IPR004474">
    <property type="entry name" value="LytR_CpsA_psr"/>
</dbReference>
<evidence type="ECO:0000256" key="1">
    <source>
        <dbReference type="ARBA" id="ARBA00006068"/>
    </source>
</evidence>
<dbReference type="RefSeq" id="WP_344125822.1">
    <property type="nucleotide sequence ID" value="NZ_BAAALT010000009.1"/>
</dbReference>
<name>A0ABP4XRL9_9ACTN</name>
<dbReference type="EMBL" id="BAAALT010000009">
    <property type="protein sequence ID" value="GAA1786259.1"/>
    <property type="molecule type" value="Genomic_DNA"/>
</dbReference>
<comment type="caution">
    <text evidence="5">The sequence shown here is derived from an EMBL/GenBank/DDBJ whole genome shotgun (WGS) entry which is preliminary data.</text>
</comment>
<dbReference type="Pfam" id="PF03816">
    <property type="entry name" value="LytR_cpsA_psr"/>
    <property type="match status" value="1"/>
</dbReference>
<evidence type="ECO:0000313" key="5">
    <source>
        <dbReference type="EMBL" id="GAA1786259.1"/>
    </source>
</evidence>
<keyword evidence="3" id="KW-1133">Transmembrane helix</keyword>
<dbReference type="PANTHER" id="PTHR33392">
    <property type="entry name" value="POLYISOPRENYL-TEICHOIC ACID--PEPTIDOGLYCAN TEICHOIC ACID TRANSFERASE TAGU"/>
    <property type="match status" value="1"/>
</dbReference>
<protein>
    <recommendedName>
        <fullName evidence="4">Cell envelope-related transcriptional attenuator domain-containing protein</fullName>
    </recommendedName>
</protein>
<feature type="compositionally biased region" description="Polar residues" evidence="2">
    <location>
        <begin position="1"/>
        <end position="14"/>
    </location>
</feature>
<evidence type="ECO:0000256" key="3">
    <source>
        <dbReference type="SAM" id="Phobius"/>
    </source>
</evidence>
<evidence type="ECO:0000313" key="6">
    <source>
        <dbReference type="Proteomes" id="UP001500218"/>
    </source>
</evidence>
<dbReference type="InterPro" id="IPR050922">
    <property type="entry name" value="LytR/CpsA/Psr_CW_biosynth"/>
</dbReference>
<dbReference type="Gene3D" id="3.40.630.190">
    <property type="entry name" value="LCP protein"/>
    <property type="match status" value="1"/>
</dbReference>
<proteinExistence type="inferred from homology"/>
<comment type="similarity">
    <text evidence="1">Belongs to the LytR/CpsA/Psr (LCP) family.</text>
</comment>
<dbReference type="Proteomes" id="UP001500218">
    <property type="component" value="Unassembled WGS sequence"/>
</dbReference>